<evidence type="ECO:0000256" key="11">
    <source>
        <dbReference type="ARBA" id="ARBA00023163"/>
    </source>
</evidence>
<dbReference type="PhylomeDB" id="R7QRY4"/>
<protein>
    <recommendedName>
        <fullName evidence="3 14">Histone acetyltransferase</fullName>
        <ecNumber evidence="3 14">2.3.1.48</ecNumber>
    </recommendedName>
</protein>
<dbReference type="RefSeq" id="XP_005710429.1">
    <property type="nucleotide sequence ID" value="XM_005710372.1"/>
</dbReference>
<keyword evidence="4 17" id="KW-0808">Transferase</keyword>
<dbReference type="Gramene" id="CDF40135">
    <property type="protein sequence ID" value="CDF40135"/>
    <property type="gene ID" value="CHC_T00010337001"/>
</dbReference>
<dbReference type="GO" id="GO:0004402">
    <property type="term" value="F:histone acetyltransferase activity"/>
    <property type="evidence" value="ECO:0007669"/>
    <property type="project" value="InterPro"/>
</dbReference>
<keyword evidence="9" id="KW-0007">Acetylation</keyword>
<comment type="similarity">
    <text evidence="2 14">Belongs to the MYST (SAS/MOZ) family.</text>
</comment>
<feature type="domain" description="MYST-type HAT" evidence="16">
    <location>
        <begin position="219"/>
        <end position="487"/>
    </location>
</feature>
<dbReference type="STRING" id="2769.R7QRY4"/>
<dbReference type="Pfam" id="PF11717">
    <property type="entry name" value="Tudor-knot"/>
    <property type="match status" value="1"/>
</dbReference>
<feature type="region of interest" description="Disordered" evidence="15">
    <location>
        <begin position="163"/>
        <end position="219"/>
    </location>
</feature>
<dbReference type="FunFam" id="1.10.10.10:FF:000022">
    <property type="entry name" value="Histone acetyltransferase"/>
    <property type="match status" value="1"/>
</dbReference>
<evidence type="ECO:0000256" key="15">
    <source>
        <dbReference type="SAM" id="MobiDB-lite"/>
    </source>
</evidence>
<dbReference type="SUPFAM" id="SSF54160">
    <property type="entry name" value="Chromo domain-like"/>
    <property type="match status" value="1"/>
</dbReference>
<dbReference type="PANTHER" id="PTHR10615">
    <property type="entry name" value="HISTONE ACETYLTRANSFERASE"/>
    <property type="match status" value="1"/>
</dbReference>
<keyword evidence="8" id="KW-0156">Chromatin regulator</keyword>
<evidence type="ECO:0000256" key="2">
    <source>
        <dbReference type="ARBA" id="ARBA00010107"/>
    </source>
</evidence>
<dbReference type="CDD" id="cd04301">
    <property type="entry name" value="NAT_SF"/>
    <property type="match status" value="1"/>
</dbReference>
<evidence type="ECO:0000256" key="14">
    <source>
        <dbReference type="RuleBase" id="RU361211"/>
    </source>
</evidence>
<evidence type="ECO:0000256" key="5">
    <source>
        <dbReference type="ARBA" id="ARBA00022723"/>
    </source>
</evidence>
<reference evidence="18" key="1">
    <citation type="journal article" date="2013" name="Proc. Natl. Acad. Sci. U.S.A.">
        <title>Genome structure and metabolic features in the red seaweed Chondrus crispus shed light on evolution of the Archaeplastida.</title>
        <authorList>
            <person name="Collen J."/>
            <person name="Porcel B."/>
            <person name="Carre W."/>
            <person name="Ball S.G."/>
            <person name="Chaparro C."/>
            <person name="Tonon T."/>
            <person name="Barbeyron T."/>
            <person name="Michel G."/>
            <person name="Noel B."/>
            <person name="Valentin K."/>
            <person name="Elias M."/>
            <person name="Artiguenave F."/>
            <person name="Arun A."/>
            <person name="Aury J.M."/>
            <person name="Barbosa-Neto J.F."/>
            <person name="Bothwell J.H."/>
            <person name="Bouget F.Y."/>
            <person name="Brillet L."/>
            <person name="Cabello-Hurtado F."/>
            <person name="Capella-Gutierrez S."/>
            <person name="Charrier B."/>
            <person name="Cladiere L."/>
            <person name="Cock J.M."/>
            <person name="Coelho S.M."/>
            <person name="Colleoni C."/>
            <person name="Czjzek M."/>
            <person name="Da Silva C."/>
            <person name="Delage L."/>
            <person name="Denoeud F."/>
            <person name="Deschamps P."/>
            <person name="Dittami S.M."/>
            <person name="Gabaldon T."/>
            <person name="Gachon C.M."/>
            <person name="Groisillier A."/>
            <person name="Herve C."/>
            <person name="Jabbari K."/>
            <person name="Katinka M."/>
            <person name="Kloareg B."/>
            <person name="Kowalczyk N."/>
            <person name="Labadie K."/>
            <person name="Leblanc C."/>
            <person name="Lopez P.J."/>
            <person name="McLachlan D.H."/>
            <person name="Meslet-Cladiere L."/>
            <person name="Moustafa A."/>
            <person name="Nehr Z."/>
            <person name="Nyvall Collen P."/>
            <person name="Panaud O."/>
            <person name="Partensky F."/>
            <person name="Poulain J."/>
            <person name="Rensing S.A."/>
            <person name="Rousvoal S."/>
            <person name="Samson G."/>
            <person name="Symeonidi A."/>
            <person name="Weissenbach J."/>
            <person name="Zambounis A."/>
            <person name="Wincker P."/>
            <person name="Boyen C."/>
        </authorList>
    </citation>
    <scope>NUCLEOTIDE SEQUENCE [LARGE SCALE GENOMIC DNA]</scope>
    <source>
        <strain evidence="18">cv. Stackhouse</strain>
    </source>
</reference>
<keyword evidence="11" id="KW-0804">Transcription</keyword>
<dbReference type="KEGG" id="ccp:CHC_T00010337001"/>
<evidence type="ECO:0000313" key="17">
    <source>
        <dbReference type="EMBL" id="CDF40135.1"/>
    </source>
</evidence>
<dbReference type="Proteomes" id="UP000012073">
    <property type="component" value="Unassembled WGS sequence"/>
</dbReference>
<dbReference type="InterPro" id="IPR050603">
    <property type="entry name" value="MYST_HAT"/>
</dbReference>
<keyword evidence="12 14" id="KW-0539">Nucleus</keyword>
<evidence type="ECO:0000256" key="3">
    <source>
        <dbReference type="ARBA" id="ARBA00013184"/>
    </source>
</evidence>
<comment type="catalytic activity">
    <reaction evidence="14">
        <text>L-lysyl-[protein] + acetyl-CoA = N(6)-acetyl-L-lysyl-[protein] + CoA + H(+)</text>
        <dbReference type="Rhea" id="RHEA:45948"/>
        <dbReference type="Rhea" id="RHEA-COMP:9752"/>
        <dbReference type="Rhea" id="RHEA-COMP:10731"/>
        <dbReference type="ChEBI" id="CHEBI:15378"/>
        <dbReference type="ChEBI" id="CHEBI:29969"/>
        <dbReference type="ChEBI" id="CHEBI:57287"/>
        <dbReference type="ChEBI" id="CHEBI:57288"/>
        <dbReference type="ChEBI" id="CHEBI:61930"/>
        <dbReference type="EC" id="2.3.1.48"/>
    </reaction>
</comment>
<evidence type="ECO:0000256" key="4">
    <source>
        <dbReference type="ARBA" id="ARBA00022679"/>
    </source>
</evidence>
<dbReference type="EC" id="2.3.1.48" evidence="3 14"/>
<feature type="compositionally biased region" description="Basic and acidic residues" evidence="15">
    <location>
        <begin position="194"/>
        <end position="219"/>
    </location>
</feature>
<dbReference type="SMART" id="SM00298">
    <property type="entry name" value="CHROMO"/>
    <property type="match status" value="1"/>
</dbReference>
<dbReference type="OrthoDB" id="787137at2759"/>
<dbReference type="FunFam" id="3.30.60.60:FF:000001">
    <property type="entry name" value="Histone acetyltransferase"/>
    <property type="match status" value="1"/>
</dbReference>
<dbReference type="Pfam" id="PF01853">
    <property type="entry name" value="MOZ_SAS"/>
    <property type="match status" value="1"/>
</dbReference>
<dbReference type="InterPro" id="IPR016197">
    <property type="entry name" value="Chromo-like_dom_sf"/>
</dbReference>
<evidence type="ECO:0000256" key="10">
    <source>
        <dbReference type="ARBA" id="ARBA00023015"/>
    </source>
</evidence>
<dbReference type="Gene3D" id="3.30.60.60">
    <property type="entry name" value="N-acetyl transferase-like"/>
    <property type="match status" value="1"/>
</dbReference>
<dbReference type="SUPFAM" id="SSF55729">
    <property type="entry name" value="Acyl-CoA N-acyltransferases (Nat)"/>
    <property type="match status" value="1"/>
</dbReference>
<dbReference type="OMA" id="RIRNVEC"/>
<dbReference type="AlphaFoldDB" id="R7QRY4"/>
<dbReference type="InterPro" id="IPR040706">
    <property type="entry name" value="Zf-MYST"/>
</dbReference>
<dbReference type="GO" id="GO:0003712">
    <property type="term" value="F:transcription coregulator activity"/>
    <property type="evidence" value="ECO:0007669"/>
    <property type="project" value="TreeGrafter"/>
</dbReference>
<dbReference type="GO" id="GO:0000785">
    <property type="term" value="C:chromatin"/>
    <property type="evidence" value="ECO:0007669"/>
    <property type="project" value="TreeGrafter"/>
</dbReference>
<accession>R7QRY4</accession>
<evidence type="ECO:0000259" key="16">
    <source>
        <dbReference type="PROSITE" id="PS51726"/>
    </source>
</evidence>
<evidence type="ECO:0000256" key="6">
    <source>
        <dbReference type="ARBA" id="ARBA00022771"/>
    </source>
</evidence>
<evidence type="ECO:0000256" key="12">
    <source>
        <dbReference type="ARBA" id="ARBA00023242"/>
    </source>
</evidence>
<dbReference type="GO" id="GO:0003682">
    <property type="term" value="F:chromatin binding"/>
    <property type="evidence" value="ECO:0007669"/>
    <property type="project" value="TreeGrafter"/>
</dbReference>
<dbReference type="InterPro" id="IPR036388">
    <property type="entry name" value="WH-like_DNA-bd_sf"/>
</dbReference>
<evidence type="ECO:0000256" key="13">
    <source>
        <dbReference type="PIRSR" id="PIRSR602717-51"/>
    </source>
</evidence>
<feature type="compositionally biased region" description="Basic residues" evidence="15">
    <location>
        <begin position="181"/>
        <end position="193"/>
    </location>
</feature>
<evidence type="ECO:0000256" key="9">
    <source>
        <dbReference type="ARBA" id="ARBA00022990"/>
    </source>
</evidence>
<feature type="active site" description="Proton donor/acceptor" evidence="13">
    <location>
        <position position="395"/>
    </location>
</feature>
<dbReference type="Gene3D" id="1.10.10.10">
    <property type="entry name" value="Winged helix-like DNA-binding domain superfamily/Winged helix DNA-binding domain"/>
    <property type="match status" value="1"/>
</dbReference>
<name>R7QRY4_CHOCR</name>
<gene>
    <name evidence="17" type="ORF">CHC_T00010337001</name>
</gene>
<proteinExistence type="inferred from homology"/>
<evidence type="ECO:0000256" key="1">
    <source>
        <dbReference type="ARBA" id="ARBA00004123"/>
    </source>
</evidence>
<sequence length="511" mass="57984">MGIGKKVVAPKGGLLAEEARQAGAQHGGKRSAADRASSPDSMQIDTPQLSDPATNPQVAGSTPQSGKQDPTKPQSEKGDMTKDSTLTAGTILIKQPLEIGTKAPAFWRKQSYQECEVINRRKKPGTEDYEYYVHYSSFNRRLDEWIDFDRFDLAALAKVENKRRARKAASERANNASRAKSERKRKDSKKRKSKGPETDKQITKASERTQEHSGHEEASKVKNIQTIVIGAWSVDTWYYSPFPGDYGNYHTLYFCEFCLKFVRSTDALQRHCNRCVLRHPPGIEIYRKGNISMFEVDGATNRIYCQNLCYIAKLFLDHKTLYYDVDPFWFYIMCEVDDRGAHIVGYFSKEKYSEEDYNVACILTLPPYQRKGYGKFLITFSYELSKLENLVGSPEKPLSDLGLLGYRSYWSLVLVDLLRNEDSSALSIYEISEKTMMKTEDIIGTLQALNLIQYYEGQHIIDMRRVKNLKMGSKGLPCDPDCIKWTPHSYGPGVQIPPGATLAGPSMGRRR</sequence>
<dbReference type="GO" id="GO:0005634">
    <property type="term" value="C:nucleus"/>
    <property type="evidence" value="ECO:0007669"/>
    <property type="project" value="UniProtKB-SubCell"/>
</dbReference>
<evidence type="ECO:0000313" key="18">
    <source>
        <dbReference type="Proteomes" id="UP000012073"/>
    </source>
</evidence>
<dbReference type="InterPro" id="IPR016181">
    <property type="entry name" value="Acyl_CoA_acyltransferase"/>
</dbReference>
<dbReference type="Gene3D" id="2.30.30.140">
    <property type="match status" value="1"/>
</dbReference>
<evidence type="ECO:0000256" key="8">
    <source>
        <dbReference type="ARBA" id="ARBA00022853"/>
    </source>
</evidence>
<dbReference type="InterPro" id="IPR025995">
    <property type="entry name" value="Tudor-knot"/>
</dbReference>
<keyword evidence="10" id="KW-0805">Transcription regulation</keyword>
<keyword evidence="7" id="KW-0862">Zinc</keyword>
<keyword evidence="5" id="KW-0479">Metal-binding</keyword>
<organism evidence="17 18">
    <name type="scientific">Chondrus crispus</name>
    <name type="common">Carrageen Irish moss</name>
    <name type="synonym">Polymorpha crispa</name>
    <dbReference type="NCBI Taxonomy" id="2769"/>
    <lineage>
        <taxon>Eukaryota</taxon>
        <taxon>Rhodophyta</taxon>
        <taxon>Florideophyceae</taxon>
        <taxon>Rhodymeniophycidae</taxon>
        <taxon>Gigartinales</taxon>
        <taxon>Gigartinaceae</taxon>
        <taxon>Chondrus</taxon>
    </lineage>
</organism>
<feature type="compositionally biased region" description="Polar residues" evidence="15">
    <location>
        <begin position="43"/>
        <end position="73"/>
    </location>
</feature>
<dbReference type="InterPro" id="IPR002717">
    <property type="entry name" value="HAT_MYST-type"/>
</dbReference>
<dbReference type="PROSITE" id="PS51726">
    <property type="entry name" value="MYST_HAT"/>
    <property type="match status" value="1"/>
</dbReference>
<dbReference type="Pfam" id="PF17772">
    <property type="entry name" value="zf-MYST"/>
    <property type="match status" value="1"/>
</dbReference>
<keyword evidence="6" id="KW-0863">Zinc-finger</keyword>
<comment type="subcellular location">
    <subcellularLocation>
        <location evidence="1 14">Nucleus</location>
    </subcellularLocation>
</comment>
<dbReference type="Gene3D" id="3.40.630.30">
    <property type="match status" value="1"/>
</dbReference>
<dbReference type="InterPro" id="IPR000953">
    <property type="entry name" value="Chromo/chromo_shadow_dom"/>
</dbReference>
<feature type="region of interest" description="Disordered" evidence="15">
    <location>
        <begin position="1"/>
        <end position="85"/>
    </location>
</feature>
<dbReference type="EMBL" id="HG002126">
    <property type="protein sequence ID" value="CDF40135.1"/>
    <property type="molecule type" value="Genomic_DNA"/>
</dbReference>
<dbReference type="GO" id="GO:0006357">
    <property type="term" value="P:regulation of transcription by RNA polymerase II"/>
    <property type="evidence" value="ECO:0007669"/>
    <property type="project" value="TreeGrafter"/>
</dbReference>
<dbReference type="GeneID" id="17318146"/>
<dbReference type="GO" id="GO:0008270">
    <property type="term" value="F:zinc ion binding"/>
    <property type="evidence" value="ECO:0007669"/>
    <property type="project" value="UniProtKB-KW"/>
</dbReference>
<dbReference type="PANTHER" id="PTHR10615:SF161">
    <property type="entry name" value="HISTONE ACETYLTRANSFERASE KAT7"/>
    <property type="match status" value="1"/>
</dbReference>
<dbReference type="FunFam" id="3.40.630.30:FF:000002">
    <property type="entry name" value="Histone acetyltransferase"/>
    <property type="match status" value="1"/>
</dbReference>
<keyword evidence="18" id="KW-1185">Reference proteome</keyword>
<evidence type="ECO:0000256" key="7">
    <source>
        <dbReference type="ARBA" id="ARBA00022833"/>
    </source>
</evidence>